<gene>
    <name evidence="12" type="primary">gspN</name>
    <name evidence="12" type="ORF">RXV79_04225</name>
</gene>
<evidence type="ECO:0000256" key="6">
    <source>
        <dbReference type="ARBA" id="ARBA00022519"/>
    </source>
</evidence>
<keyword evidence="4" id="KW-0813">Transport</keyword>
<keyword evidence="13" id="KW-1185">Reference proteome</keyword>
<evidence type="ECO:0000256" key="5">
    <source>
        <dbReference type="ARBA" id="ARBA00022475"/>
    </source>
</evidence>
<keyword evidence="6" id="KW-0997">Cell inner membrane</keyword>
<keyword evidence="8" id="KW-0653">Protein transport</keyword>
<reference evidence="12 13" key="1">
    <citation type="submission" date="2023-10" db="EMBL/GenBank/DDBJ databases">
        <title>Bacteria for the degradation of biodegradable plastic PBAT(Polybutylene adipate terephthalate).</title>
        <authorList>
            <person name="Weon H.-Y."/>
            <person name="Yeon J."/>
        </authorList>
    </citation>
    <scope>NUCLEOTIDE SEQUENCE [LARGE SCALE GENOMIC DNA]</scope>
    <source>
        <strain evidence="12 13">SBD 7-3</strain>
    </source>
</reference>
<organism evidence="12 13">
    <name type="scientific">Piscinibacter gummiphilus</name>
    <dbReference type="NCBI Taxonomy" id="946333"/>
    <lineage>
        <taxon>Bacteria</taxon>
        <taxon>Pseudomonadati</taxon>
        <taxon>Pseudomonadota</taxon>
        <taxon>Betaproteobacteria</taxon>
        <taxon>Burkholderiales</taxon>
        <taxon>Sphaerotilaceae</taxon>
        <taxon>Piscinibacter</taxon>
    </lineage>
</organism>
<comment type="subcellular location">
    <subcellularLocation>
        <location evidence="1">Cell inner membrane</location>
    </subcellularLocation>
</comment>
<dbReference type="RefSeq" id="WP_316702225.1">
    <property type="nucleotide sequence ID" value="NZ_CP136336.1"/>
</dbReference>
<evidence type="ECO:0000256" key="8">
    <source>
        <dbReference type="ARBA" id="ARBA00022927"/>
    </source>
</evidence>
<keyword evidence="7 11" id="KW-0812">Transmembrane</keyword>
<dbReference type="InterPro" id="IPR022792">
    <property type="entry name" value="T2SS_protein-GspN"/>
</dbReference>
<keyword evidence="9 11" id="KW-0472">Membrane</keyword>
<evidence type="ECO:0000313" key="12">
    <source>
        <dbReference type="EMBL" id="WOB09269.1"/>
    </source>
</evidence>
<evidence type="ECO:0000256" key="2">
    <source>
        <dbReference type="ARBA" id="ARBA00007208"/>
    </source>
</evidence>
<evidence type="ECO:0000256" key="11">
    <source>
        <dbReference type="SAM" id="Phobius"/>
    </source>
</evidence>
<evidence type="ECO:0000256" key="4">
    <source>
        <dbReference type="ARBA" id="ARBA00022448"/>
    </source>
</evidence>
<sequence length="299" mass="31563">MAAVRKPARRGLRRRFASSAVPTQWQESSYAEIAWEKSRSAATRWAVFGSLLGVVFGLVLFAPAAWLASAVASATGQRVLLSDARGTVWSGSAIAVLTGGPGSRDASSLPGRLEWTLRLKGLGFELRARHACCLNDTVSVHLKPGLGRMSVELAPKPDWIGQWPGAFLGGLGTPWNTLQLGGSLRLMSSGLKMELVQGRWIVDGQAEIDMLQASSRVSTLEPLGSYRFSLIGAAGGSSQLRLSTLEGALQLNGEGTAGPNGVRFRGEARAATEADESALNNLLNIIGRRNGAVSVISIG</sequence>
<feature type="transmembrane region" description="Helical" evidence="11">
    <location>
        <begin position="45"/>
        <end position="68"/>
    </location>
</feature>
<keyword evidence="11" id="KW-1133">Transmembrane helix</keyword>
<dbReference type="EMBL" id="CP136336">
    <property type="protein sequence ID" value="WOB09269.1"/>
    <property type="molecule type" value="Genomic_DNA"/>
</dbReference>
<accession>A0ABZ0D3F9</accession>
<evidence type="ECO:0000256" key="7">
    <source>
        <dbReference type="ARBA" id="ARBA00022692"/>
    </source>
</evidence>
<evidence type="ECO:0000313" key="13">
    <source>
        <dbReference type="Proteomes" id="UP001303946"/>
    </source>
</evidence>
<evidence type="ECO:0000256" key="3">
    <source>
        <dbReference type="ARBA" id="ARBA00021563"/>
    </source>
</evidence>
<protein>
    <recommendedName>
        <fullName evidence="3">Type II secretion system protein N</fullName>
    </recommendedName>
    <alternativeName>
        <fullName evidence="10">General secretion pathway protein N</fullName>
    </alternativeName>
</protein>
<evidence type="ECO:0000256" key="1">
    <source>
        <dbReference type="ARBA" id="ARBA00004533"/>
    </source>
</evidence>
<comment type="similarity">
    <text evidence="2">Belongs to the GSP N family.</text>
</comment>
<name>A0ABZ0D3F9_9BURK</name>
<dbReference type="Proteomes" id="UP001303946">
    <property type="component" value="Chromosome"/>
</dbReference>
<evidence type="ECO:0000256" key="9">
    <source>
        <dbReference type="ARBA" id="ARBA00023136"/>
    </source>
</evidence>
<evidence type="ECO:0000256" key="10">
    <source>
        <dbReference type="ARBA" id="ARBA00030772"/>
    </source>
</evidence>
<keyword evidence="5" id="KW-1003">Cell membrane</keyword>
<proteinExistence type="inferred from homology"/>
<dbReference type="Pfam" id="PF01203">
    <property type="entry name" value="T2SSN"/>
    <property type="match status" value="1"/>
</dbReference>